<evidence type="ECO:0000259" key="6">
    <source>
        <dbReference type="PROSITE" id="PS51183"/>
    </source>
</evidence>
<dbReference type="GO" id="GO:0006325">
    <property type="term" value="P:chromatin organization"/>
    <property type="evidence" value="ECO:0007669"/>
    <property type="project" value="UniProtKB-KW"/>
</dbReference>
<organism evidence="8 9">
    <name type="scientific">Cichlidogyrus casuarinus</name>
    <dbReference type="NCBI Taxonomy" id="1844966"/>
    <lineage>
        <taxon>Eukaryota</taxon>
        <taxon>Metazoa</taxon>
        <taxon>Spiralia</taxon>
        <taxon>Lophotrochozoa</taxon>
        <taxon>Platyhelminthes</taxon>
        <taxon>Monogenea</taxon>
        <taxon>Monopisthocotylea</taxon>
        <taxon>Dactylogyridea</taxon>
        <taxon>Ancyrocephalidae</taxon>
        <taxon>Cichlidogyrus</taxon>
    </lineage>
</organism>
<keyword evidence="2" id="KW-0156">Chromatin regulator</keyword>
<feature type="region of interest" description="Disordered" evidence="5">
    <location>
        <begin position="1013"/>
        <end position="1065"/>
    </location>
</feature>
<dbReference type="InterPro" id="IPR013083">
    <property type="entry name" value="Znf_RING/FYVE/PHD"/>
</dbReference>
<dbReference type="Gene3D" id="2.60.120.650">
    <property type="entry name" value="Cupin"/>
    <property type="match status" value="1"/>
</dbReference>
<dbReference type="Pfam" id="PF02373">
    <property type="entry name" value="JmjC"/>
    <property type="match status" value="1"/>
</dbReference>
<dbReference type="AlphaFoldDB" id="A0ABD2QHI2"/>
<accession>A0ABD2QHI2</accession>
<dbReference type="SUPFAM" id="SSF51197">
    <property type="entry name" value="Clavaminate synthase-like"/>
    <property type="match status" value="1"/>
</dbReference>
<dbReference type="PANTHER" id="PTHR10694">
    <property type="entry name" value="LYSINE-SPECIFIC DEMETHYLASE"/>
    <property type="match status" value="1"/>
</dbReference>
<feature type="region of interest" description="Disordered" evidence="5">
    <location>
        <begin position="921"/>
        <end position="951"/>
    </location>
</feature>
<protein>
    <submittedName>
        <fullName evidence="8">Lysine-specific demethylase 4C</fullName>
    </submittedName>
</protein>
<dbReference type="SUPFAM" id="SSF57903">
    <property type="entry name" value="FYVE/PHD zinc finger"/>
    <property type="match status" value="1"/>
</dbReference>
<feature type="domain" description="JmjC" evidence="7">
    <location>
        <begin position="155"/>
        <end position="319"/>
    </location>
</feature>
<dbReference type="Pfam" id="PF02375">
    <property type="entry name" value="JmjN"/>
    <property type="match status" value="1"/>
</dbReference>
<dbReference type="SMART" id="SM00545">
    <property type="entry name" value="JmjN"/>
    <property type="match status" value="1"/>
</dbReference>
<name>A0ABD2QHI2_9PLAT</name>
<evidence type="ECO:0000313" key="9">
    <source>
        <dbReference type="Proteomes" id="UP001626550"/>
    </source>
</evidence>
<comment type="caution">
    <text evidence="8">The sequence shown here is derived from an EMBL/GenBank/DDBJ whole genome shotgun (WGS) entry which is preliminary data.</text>
</comment>
<dbReference type="SMART" id="SM00558">
    <property type="entry name" value="JmjC"/>
    <property type="match status" value="1"/>
</dbReference>
<comment type="subcellular location">
    <subcellularLocation>
        <location evidence="1">Nucleus</location>
    </subcellularLocation>
</comment>
<dbReference type="InterPro" id="IPR003347">
    <property type="entry name" value="JmjC_dom"/>
</dbReference>
<evidence type="ECO:0000313" key="8">
    <source>
        <dbReference type="EMBL" id="KAL3318777.1"/>
    </source>
</evidence>
<dbReference type="Gene3D" id="3.30.40.10">
    <property type="entry name" value="Zinc/RING finger domain, C3HC4 (zinc finger)"/>
    <property type="match status" value="1"/>
</dbReference>
<dbReference type="PANTHER" id="PTHR10694:SF7">
    <property type="entry name" value="[HISTONE H3]-TRIMETHYL-L-LYSINE(9) DEMETHYLASE"/>
    <property type="match status" value="1"/>
</dbReference>
<evidence type="ECO:0000256" key="4">
    <source>
        <dbReference type="ARBA" id="ARBA00023242"/>
    </source>
</evidence>
<keyword evidence="3" id="KW-0560">Oxidoreductase</keyword>
<dbReference type="GO" id="GO:0005634">
    <property type="term" value="C:nucleus"/>
    <property type="evidence" value="ECO:0007669"/>
    <property type="project" value="UniProtKB-SubCell"/>
</dbReference>
<keyword evidence="3" id="KW-0223">Dioxygenase</keyword>
<dbReference type="PROSITE" id="PS51183">
    <property type="entry name" value="JMJN"/>
    <property type="match status" value="1"/>
</dbReference>
<dbReference type="PROSITE" id="PS51184">
    <property type="entry name" value="JMJC"/>
    <property type="match status" value="1"/>
</dbReference>
<feature type="domain" description="JmjN" evidence="6">
    <location>
        <begin position="27"/>
        <end position="69"/>
    </location>
</feature>
<keyword evidence="9" id="KW-1185">Reference proteome</keyword>
<sequence>MKHLPLNASSKIDFPKGSINGTNLPDIPVYRPSITEFSNFYNCIKQIEQLGAHHVGLCKIIPPKEWKPRSSPFSELSPKPTIESPIIQSCIGYQGVYLQSADPQPDLSYDDFKYKHATSLLSSKTEANKSSFWNEKHLLERKTLYGANIPGTLTDSKVRAFNIGKLGSMIEHIFGDTPISGVNTPYLYFGSPFSSFAWHVEDAELYSINYLHDGSSKVWYVIPPAFARRFEALAKEYFRAEYQVCSEFLRHKSVIIHPDILEAAKIPVKTIVQHCNEIIITFPYGYHSGFNTGLNVAESTNFALPRWLPYMIHTKFCFCWPDTVRFNVEQALKKIGLDSTYCPPHPLDIYKISEPPLPKTAASEVHLFLHEGVSEYYKKLSFESRRLTHDHVDKDHLTLLTLCPKSESLFQKGDFVSMDALIEYHRRLCSMKPYCAVCSFCVPPALFKKRMVKFKDNEAPNRPKESEPLIPETAYAPMNPSAAVQLIKFPTNLNSPLITCFVCHLTVHARCYGLDEFDSKPTSSMHQGWLCQSCRFLSINYKRPSCTLCHFRGGALVELATGKDSSKDINERVFIHLICALGAPACAFINIPKRIPCLYPLDQPPKISPYFLPRINKSTDHRDVRCVVCYLKPFGNCSNTLMSCWKHSTYYCHATCAQWKGILVRLDFLPWTIHITCPRHKCEYDSPENRDFTDEVLTGLKVVVVDPDLGQYKMGVAVDRFSEPTVTLCNIQEPSVVYTVNVDKLKKYGYDWDLLGAPKSGQRVETLCGRLGTSNFLSNEARNLINSFYVSSSPENWKVKIGNAARIISRYEFYTRMEFLPDHVENVFEEADMQKNKIKKSLYAKKKAELPFLKETTNSNPYIYYDPKRSFKIFQSKKNTSPIRAALMSNQAQLEQQRLLKFHKSPRVKAILEVRHDFGGETVNYESEEEDEEPGTSMDEIPANQPGPKDLFVVNNQQQQSSNISSTAKIDRVMMPGMAKQPRVVTKPSKPCAILRKQIFISSNILNRIAKPVNSGKRDLPSEDGQDDGPMLKKNGHFTIGPVSEEDLIVESKPRKTKESQGSPDIIEILDSDGSQAELPIVNMEEIIRASDI</sequence>
<evidence type="ECO:0000256" key="5">
    <source>
        <dbReference type="SAM" id="MobiDB-lite"/>
    </source>
</evidence>
<evidence type="ECO:0000259" key="7">
    <source>
        <dbReference type="PROSITE" id="PS51184"/>
    </source>
</evidence>
<dbReference type="InterPro" id="IPR003349">
    <property type="entry name" value="JmjN"/>
</dbReference>
<evidence type="ECO:0000256" key="3">
    <source>
        <dbReference type="ARBA" id="ARBA00022964"/>
    </source>
</evidence>
<proteinExistence type="predicted"/>
<dbReference type="GO" id="GO:0051213">
    <property type="term" value="F:dioxygenase activity"/>
    <property type="evidence" value="ECO:0007669"/>
    <property type="project" value="UniProtKB-KW"/>
</dbReference>
<reference evidence="8 9" key="1">
    <citation type="submission" date="2024-11" db="EMBL/GenBank/DDBJ databases">
        <title>Adaptive evolution of stress response genes in parasites aligns with host niche diversity.</title>
        <authorList>
            <person name="Hahn C."/>
            <person name="Resl P."/>
        </authorList>
    </citation>
    <scope>NUCLEOTIDE SEQUENCE [LARGE SCALE GENOMIC DNA]</scope>
    <source>
        <strain evidence="8">EGGRZ-B1_66</strain>
        <tissue evidence="8">Body</tissue>
    </source>
</reference>
<dbReference type="Proteomes" id="UP001626550">
    <property type="component" value="Unassembled WGS sequence"/>
</dbReference>
<evidence type="ECO:0000256" key="2">
    <source>
        <dbReference type="ARBA" id="ARBA00022853"/>
    </source>
</evidence>
<evidence type="ECO:0000256" key="1">
    <source>
        <dbReference type="ARBA" id="ARBA00004123"/>
    </source>
</evidence>
<feature type="compositionally biased region" description="Basic and acidic residues" evidence="5">
    <location>
        <begin position="1050"/>
        <end position="1059"/>
    </location>
</feature>
<dbReference type="EMBL" id="JBJKFK010000204">
    <property type="protein sequence ID" value="KAL3318777.1"/>
    <property type="molecule type" value="Genomic_DNA"/>
</dbReference>
<dbReference type="InterPro" id="IPR011011">
    <property type="entry name" value="Znf_FYVE_PHD"/>
</dbReference>
<gene>
    <name evidence="8" type="primary">KDM4C</name>
    <name evidence="8" type="ORF">Ciccas_002561</name>
</gene>
<keyword evidence="4" id="KW-0539">Nucleus</keyword>